<feature type="compositionally biased region" description="Polar residues" evidence="1">
    <location>
        <begin position="559"/>
        <end position="574"/>
    </location>
</feature>
<feature type="region of interest" description="Disordered" evidence="1">
    <location>
        <begin position="1"/>
        <end position="42"/>
    </location>
</feature>
<reference evidence="3" key="1">
    <citation type="journal article" date="2023" name="Genome Biol. Evol.">
        <title>First Whole Genome Sequence and Flow Cytometry Genome Size Data for the Lichen-Forming Fungus Ramalina farinacea (Ascomycota).</title>
        <authorList>
            <person name="Llewellyn T."/>
            <person name="Mian S."/>
            <person name="Hill R."/>
            <person name="Leitch I.J."/>
            <person name="Gaya E."/>
        </authorList>
    </citation>
    <scope>NUCLEOTIDE SEQUENCE</scope>
    <source>
        <strain evidence="3">LIQ254RAFAR</strain>
    </source>
</reference>
<comment type="caution">
    <text evidence="3">The sequence shown here is derived from an EMBL/GenBank/DDBJ whole genome shotgun (WGS) entry which is preliminary data.</text>
</comment>
<dbReference type="PANTHER" id="PTHR28093:SF1">
    <property type="entry name" value="MORPHOGENESIS-RELATED PROTEIN MSB1"/>
    <property type="match status" value="1"/>
</dbReference>
<feature type="compositionally biased region" description="Basic residues" evidence="1">
    <location>
        <begin position="537"/>
        <end position="548"/>
    </location>
</feature>
<dbReference type="Pfam" id="PF08101">
    <property type="entry name" value="Msb1-Mug8_dom"/>
    <property type="match status" value="1"/>
</dbReference>
<feature type="compositionally biased region" description="Acidic residues" evidence="1">
    <location>
        <begin position="931"/>
        <end position="943"/>
    </location>
</feature>
<name>A0AA43TVP7_9LECA</name>
<feature type="region of interest" description="Disordered" evidence="1">
    <location>
        <begin position="362"/>
        <end position="398"/>
    </location>
</feature>
<feature type="compositionally biased region" description="Basic and acidic residues" evidence="1">
    <location>
        <begin position="899"/>
        <end position="919"/>
    </location>
</feature>
<feature type="compositionally biased region" description="Low complexity" evidence="1">
    <location>
        <begin position="580"/>
        <end position="589"/>
    </location>
</feature>
<proteinExistence type="predicted"/>
<feature type="compositionally biased region" description="Polar residues" evidence="1">
    <location>
        <begin position="802"/>
        <end position="817"/>
    </location>
</feature>
<feature type="compositionally biased region" description="Basic and acidic residues" evidence="1">
    <location>
        <begin position="818"/>
        <end position="833"/>
    </location>
</feature>
<keyword evidence="4" id="KW-1185">Reference proteome</keyword>
<dbReference type="CDD" id="cd04401">
    <property type="entry name" value="RhoGAP_fMSB1"/>
    <property type="match status" value="1"/>
</dbReference>
<dbReference type="PANTHER" id="PTHR28093">
    <property type="entry name" value="MORPHOGENESIS-RELATED PROTEIN MSB1"/>
    <property type="match status" value="1"/>
</dbReference>
<gene>
    <name evidence="3" type="ORF">OHK93_007614</name>
</gene>
<sequence length="943" mass="102831">MGFFSKAFKSKDGGNGAPKSKKKPAPTNGVVPAPPPKPHWDDAWTRKEVEPEEIQDLLRASLDLPFFLLPFRPASDPSAARTFVRNFFSMDKGAHLVGERLEQELMLTEPMVLSSVMKWCWSRLAGGVVSWEAYELFRVGEQDSNFARDAFATFIPLSVESDARTRIIFDFFDLMAAVAAHGKTNGMAGRKLSRFAGWWAFEQVDSKNGFDGGYRSWAKAADATSHLFFAYLRSLSPDSVRGINGISALPLSLQTLVQETRYPPEQGPYQATSKVVMVVDSVSPTPFALLRRAKNFEYRDEDRVLQAFSSYEDPVQALSDECRRVLKSISSINDSGVSTTKASTSLGDASWSRFEDLGFGAIGEYDDEPDSTVGRTRKPPQGLRTAPQTKNDDLGRPTTPSWADFLSSGFVNEASSPGPRPLLLPPDKILPPINLDSSRVRSSQSHVRKADDADLEPGELASINAIELDDAFWWVWITSLAGEETLGRKAMFGRCALIETTIGGAWLLIEEMVQGAAPEPEMGAYIAEKKGRFTFGKRRNVSRTKSMGRKTQPPKFEPLQQTSQASPASKTSIGPDQHARIQAAAAALQEKQKQQDGLDDIRTPRRGRGGDTMSTKTNSVFTLQPVIMSEAAPAMKWANTYDKKAIRAAYLGNNFTGKGSASDLGVFGATTQGSITPQPPPPISKDAPPVQDYGFPPEERKPDAVPLPAETPGERLQAPPDPPSKTPSAPLPVESYRQAGNQVAADAAEVPLPERGNEMEDAPLEQTTTVTDSRPSDLSPQSTPESKRSGNKLKKKDGQPPRVSQNGADSQLSLSRVDSNEERQADTEFHKFDQGPLDQPAFAPVDDTQRSEASDAPTISRPSTSEPVGAHYDPPVSKGGEYEPSVSTTSEGTQLNGAPEDRWAQIRKNAAERAGRDYENQVTAGRKSVESEEDGDESGEESE</sequence>
<feature type="compositionally biased region" description="Polar residues" evidence="1">
    <location>
        <begin position="885"/>
        <end position="896"/>
    </location>
</feature>
<feature type="domain" description="Meiotically up-regulated protein Msb1/Mug8" evidence="2">
    <location>
        <begin position="59"/>
        <end position="512"/>
    </location>
</feature>
<feature type="compositionally biased region" description="Low complexity" evidence="1">
    <location>
        <begin position="434"/>
        <end position="445"/>
    </location>
</feature>
<dbReference type="InterPro" id="IPR037508">
    <property type="entry name" value="Msb1/Mug8"/>
</dbReference>
<accession>A0AA43TVP7</accession>
<feature type="region of interest" description="Disordered" evidence="1">
    <location>
        <begin position="537"/>
        <end position="617"/>
    </location>
</feature>
<feature type="compositionally biased region" description="Basic and acidic residues" evidence="1">
    <location>
        <begin position="590"/>
        <end position="603"/>
    </location>
</feature>
<protein>
    <recommendedName>
        <fullName evidence="2">Meiotically up-regulated protein Msb1/Mug8 domain-containing protein</fullName>
    </recommendedName>
</protein>
<dbReference type="AlphaFoldDB" id="A0AA43TVP7"/>
<feature type="region of interest" description="Disordered" evidence="1">
    <location>
        <begin position="669"/>
        <end position="943"/>
    </location>
</feature>
<feature type="region of interest" description="Disordered" evidence="1">
    <location>
        <begin position="434"/>
        <end position="453"/>
    </location>
</feature>
<organism evidence="3 4">
    <name type="scientific">Ramalina farinacea</name>
    <dbReference type="NCBI Taxonomy" id="258253"/>
    <lineage>
        <taxon>Eukaryota</taxon>
        <taxon>Fungi</taxon>
        <taxon>Dikarya</taxon>
        <taxon>Ascomycota</taxon>
        <taxon>Pezizomycotina</taxon>
        <taxon>Lecanoromycetes</taxon>
        <taxon>OSLEUM clade</taxon>
        <taxon>Lecanoromycetidae</taxon>
        <taxon>Lecanorales</taxon>
        <taxon>Lecanorineae</taxon>
        <taxon>Ramalinaceae</taxon>
        <taxon>Ramalina</taxon>
    </lineage>
</organism>
<dbReference type="InterPro" id="IPR012965">
    <property type="entry name" value="Msb1/Mug8_dom"/>
</dbReference>
<evidence type="ECO:0000259" key="2">
    <source>
        <dbReference type="Pfam" id="PF08101"/>
    </source>
</evidence>
<evidence type="ECO:0000313" key="4">
    <source>
        <dbReference type="Proteomes" id="UP001161017"/>
    </source>
</evidence>
<feature type="compositionally biased region" description="Polar residues" evidence="1">
    <location>
        <begin position="765"/>
        <end position="784"/>
    </location>
</feature>
<dbReference type="EMBL" id="JAPUFD010000007">
    <property type="protein sequence ID" value="MDI1488340.1"/>
    <property type="molecule type" value="Genomic_DNA"/>
</dbReference>
<evidence type="ECO:0000313" key="3">
    <source>
        <dbReference type="EMBL" id="MDI1488340.1"/>
    </source>
</evidence>
<evidence type="ECO:0000256" key="1">
    <source>
        <dbReference type="SAM" id="MobiDB-lite"/>
    </source>
</evidence>
<dbReference type="Proteomes" id="UP001161017">
    <property type="component" value="Unassembled WGS sequence"/>
</dbReference>